<evidence type="ECO:0000313" key="1">
    <source>
        <dbReference type="EMBL" id="OBT99702.1"/>
    </source>
</evidence>
<evidence type="ECO:0000313" key="2">
    <source>
        <dbReference type="Proteomes" id="UP000091956"/>
    </source>
</evidence>
<sequence length="112" mass="12804">MITLTSLLKLIRTSDAQTITILADKIIHPADKADFELGKGSLWVSERQAVESNKASQWVKSSADQRRDLLLQKVMMAEVVQEYLYMLNEEGDDVEWVVKDGAWGRVFKIQTY</sequence>
<protein>
    <submittedName>
        <fullName evidence="1">Uncharacterized protein</fullName>
    </submittedName>
</protein>
<keyword evidence="2" id="KW-1185">Reference proteome</keyword>
<proteinExistence type="predicted"/>
<dbReference type="GeneID" id="28835455"/>
<dbReference type="AlphaFoldDB" id="A0A1B8GV31"/>
<name>A0A1B8GV31_9PEZI</name>
<gene>
    <name evidence="1" type="ORF">VE01_02069</name>
</gene>
<dbReference type="Proteomes" id="UP000091956">
    <property type="component" value="Unassembled WGS sequence"/>
</dbReference>
<dbReference type="RefSeq" id="XP_018133435.1">
    <property type="nucleotide sequence ID" value="XM_018271580.2"/>
</dbReference>
<dbReference type="OrthoDB" id="3434750at2759"/>
<reference evidence="1 2" key="1">
    <citation type="submission" date="2016-03" db="EMBL/GenBank/DDBJ databases">
        <title>Comparative genomics of Pseudogymnoascus destructans, the fungus causing white-nose syndrome of bats.</title>
        <authorList>
            <person name="Palmer J.M."/>
            <person name="Drees K.P."/>
            <person name="Foster J.T."/>
            <person name="Lindner D.L."/>
        </authorList>
    </citation>
    <scope>NUCLEOTIDE SEQUENCE [LARGE SCALE GENOMIC DNA]</scope>
    <source>
        <strain evidence="1 2">UAMH 10579</strain>
    </source>
</reference>
<organism evidence="1 2">
    <name type="scientific">Pseudogymnoascus verrucosus</name>
    <dbReference type="NCBI Taxonomy" id="342668"/>
    <lineage>
        <taxon>Eukaryota</taxon>
        <taxon>Fungi</taxon>
        <taxon>Dikarya</taxon>
        <taxon>Ascomycota</taxon>
        <taxon>Pezizomycotina</taxon>
        <taxon>Leotiomycetes</taxon>
        <taxon>Thelebolales</taxon>
        <taxon>Thelebolaceae</taxon>
        <taxon>Pseudogymnoascus</taxon>
    </lineage>
</organism>
<reference evidence="2" key="2">
    <citation type="journal article" date="2018" name="Nat. Commun.">
        <title>Extreme sensitivity to ultraviolet light in the fungal pathogen causing white-nose syndrome of bats.</title>
        <authorList>
            <person name="Palmer J.M."/>
            <person name="Drees K.P."/>
            <person name="Foster J.T."/>
            <person name="Lindner D.L."/>
        </authorList>
    </citation>
    <scope>NUCLEOTIDE SEQUENCE [LARGE SCALE GENOMIC DNA]</scope>
    <source>
        <strain evidence="2">UAMH 10579</strain>
    </source>
</reference>
<dbReference type="EMBL" id="KV460211">
    <property type="protein sequence ID" value="OBT99702.1"/>
    <property type="molecule type" value="Genomic_DNA"/>
</dbReference>
<accession>A0A1B8GV31</accession>